<dbReference type="EMBL" id="BJOC01000021">
    <property type="protein sequence ID" value="GED22634.1"/>
    <property type="molecule type" value="Genomic_DNA"/>
</dbReference>
<evidence type="ECO:0000313" key="3">
    <source>
        <dbReference type="EMBL" id="GED22634.1"/>
    </source>
</evidence>
<keyword evidence="2" id="KW-0812">Transmembrane</keyword>
<organism evidence="3 4">
    <name type="scientific">Halomonas halmophila</name>
    <dbReference type="NCBI Taxonomy" id="252"/>
    <lineage>
        <taxon>Bacteria</taxon>
        <taxon>Pseudomonadati</taxon>
        <taxon>Pseudomonadota</taxon>
        <taxon>Gammaproteobacteria</taxon>
        <taxon>Oceanospirillales</taxon>
        <taxon>Halomonadaceae</taxon>
        <taxon>Halomonas</taxon>
    </lineage>
</organism>
<feature type="transmembrane region" description="Helical" evidence="2">
    <location>
        <begin position="67"/>
        <end position="89"/>
    </location>
</feature>
<dbReference type="Proteomes" id="UP000319812">
    <property type="component" value="Unassembled WGS sequence"/>
</dbReference>
<keyword evidence="2" id="KW-0472">Membrane</keyword>
<evidence type="ECO:0000256" key="2">
    <source>
        <dbReference type="SAM" id="Phobius"/>
    </source>
</evidence>
<reference evidence="3 4" key="1">
    <citation type="submission" date="2019-06" db="EMBL/GenBank/DDBJ databases">
        <title>Whole genome shotgun sequence of Halomonas halmophila NBRC 15537.</title>
        <authorList>
            <person name="Hosoyama A."/>
            <person name="Uohara A."/>
            <person name="Ohji S."/>
            <person name="Ichikawa N."/>
        </authorList>
    </citation>
    <scope>NUCLEOTIDE SEQUENCE [LARGE SCALE GENOMIC DNA]</scope>
    <source>
        <strain evidence="3 4">NBRC 15537</strain>
    </source>
</reference>
<feature type="region of interest" description="Disordered" evidence="1">
    <location>
        <begin position="38"/>
        <end position="60"/>
    </location>
</feature>
<evidence type="ECO:0000313" key="4">
    <source>
        <dbReference type="Proteomes" id="UP000319812"/>
    </source>
</evidence>
<dbReference type="AlphaFoldDB" id="A0A4Y4F477"/>
<keyword evidence="2" id="KW-1133">Transmembrane helix</keyword>
<evidence type="ECO:0000256" key="1">
    <source>
        <dbReference type="SAM" id="MobiDB-lite"/>
    </source>
</evidence>
<name>A0A4Y4F477_9GAMM</name>
<comment type="caution">
    <text evidence="3">The sequence shown here is derived from an EMBL/GenBank/DDBJ whole genome shotgun (WGS) entry which is preliminary data.</text>
</comment>
<gene>
    <name evidence="3" type="ORF">HHA01_16110</name>
</gene>
<sequence>MSCPASSATLAIDRQIGAIGRGKAAFCATFATGTAMRQQGRGNRAPGMPPMQVSSSKESKMKRKPDLVMVLVLLFGVAVVVTGYAQALAGN</sequence>
<proteinExistence type="predicted"/>
<accession>A0A4Y4F477</accession>
<keyword evidence="4" id="KW-1185">Reference proteome</keyword>
<protein>
    <submittedName>
        <fullName evidence="3">Uncharacterized protein</fullName>
    </submittedName>
</protein>